<gene>
    <name evidence="3" type="primary">PXMP2</name>
</gene>
<keyword evidence="2" id="KW-1185">Reference proteome</keyword>
<proteinExistence type="predicted"/>
<accession>A0ABM4Q7T8</accession>
<evidence type="ECO:0000256" key="1">
    <source>
        <dbReference type="SAM" id="MobiDB-lite"/>
    </source>
</evidence>
<evidence type="ECO:0000313" key="3">
    <source>
        <dbReference type="RefSeq" id="XP_070485513.1"/>
    </source>
</evidence>
<feature type="compositionally biased region" description="Basic and acidic residues" evidence="1">
    <location>
        <begin position="213"/>
        <end position="225"/>
    </location>
</feature>
<organism evidence="2 3">
    <name type="scientific">Equus przewalskii</name>
    <name type="common">Przewalski's horse</name>
    <name type="synonym">Equus caballus przewalskii</name>
    <dbReference type="NCBI Taxonomy" id="9798"/>
    <lineage>
        <taxon>Eukaryota</taxon>
        <taxon>Metazoa</taxon>
        <taxon>Chordata</taxon>
        <taxon>Craniata</taxon>
        <taxon>Vertebrata</taxon>
        <taxon>Euteleostomi</taxon>
        <taxon>Mammalia</taxon>
        <taxon>Eutheria</taxon>
        <taxon>Laurasiatheria</taxon>
        <taxon>Perissodactyla</taxon>
        <taxon>Equidae</taxon>
        <taxon>Equus</taxon>
    </lineage>
</organism>
<dbReference type="Proteomes" id="UP001652662">
    <property type="component" value="Chromosome 7"/>
</dbReference>
<dbReference type="GeneID" id="103561635"/>
<reference evidence="3" key="1">
    <citation type="submission" date="2025-08" db="UniProtKB">
        <authorList>
            <consortium name="RefSeq"/>
        </authorList>
    </citation>
    <scope>IDENTIFICATION</scope>
    <source>
        <tissue evidence="3">Blood</tissue>
    </source>
</reference>
<name>A0ABM4Q7T8_EQUPR</name>
<feature type="region of interest" description="Disordered" evidence="1">
    <location>
        <begin position="178"/>
        <end position="225"/>
    </location>
</feature>
<dbReference type="RefSeq" id="XP_070485513.1">
    <property type="nucleotide sequence ID" value="XM_070629412.1"/>
</dbReference>
<protein>
    <submittedName>
        <fullName evidence="3">Peroxisomal membrane protein 2 isoform X1</fullName>
    </submittedName>
</protein>
<evidence type="ECO:0000313" key="2">
    <source>
        <dbReference type="Proteomes" id="UP001652662"/>
    </source>
</evidence>
<sequence length="251" mass="26891">MAPAASKLRAEAGLQALPRRALAQYLRLLQLYPVLTKAATSAMLSALGNFLAQIFEQQQKKENCSQKLDVIGPLRYAIYGFPSSRLPCSSHQNSGSRLLHILWQGGKRQLRTTCLKTSASGRRPVGPFFSSLNFVELQVCCPKDTAACFSSLPSAPHFGRTLATQVLLHRATESPLLPLPGALDPSRGPLGRGQEAPPGPPPLCTGLPVGVLPRHELPGGEGRGRLRCQDEKRILAGAADELASLDPGAVY</sequence>